<evidence type="ECO:0000313" key="4">
    <source>
        <dbReference type="Proteomes" id="UP001500635"/>
    </source>
</evidence>
<evidence type="ECO:0000259" key="2">
    <source>
        <dbReference type="Pfam" id="PF05223"/>
    </source>
</evidence>
<dbReference type="InterPro" id="IPR012338">
    <property type="entry name" value="Beta-lactam/transpept-like"/>
</dbReference>
<feature type="chain" id="PRO_5046926470" evidence="1">
    <location>
        <begin position="23"/>
        <end position="536"/>
    </location>
</feature>
<organism evidence="3 4">
    <name type="scientific">Tsukamurella soli</name>
    <dbReference type="NCBI Taxonomy" id="644556"/>
    <lineage>
        <taxon>Bacteria</taxon>
        <taxon>Bacillati</taxon>
        <taxon>Actinomycetota</taxon>
        <taxon>Actinomycetes</taxon>
        <taxon>Mycobacteriales</taxon>
        <taxon>Tsukamurellaceae</taxon>
        <taxon>Tsukamurella</taxon>
    </lineage>
</organism>
<dbReference type="Pfam" id="PF05223">
    <property type="entry name" value="MecA_N"/>
    <property type="match status" value="1"/>
</dbReference>
<evidence type="ECO:0000313" key="3">
    <source>
        <dbReference type="EMBL" id="GAA4397892.1"/>
    </source>
</evidence>
<feature type="domain" description="NTF2-like N-terminal transpeptidase" evidence="2">
    <location>
        <begin position="37"/>
        <end position="136"/>
    </location>
</feature>
<evidence type="ECO:0000256" key="1">
    <source>
        <dbReference type="SAM" id="SignalP"/>
    </source>
</evidence>
<dbReference type="EMBL" id="BAABFR010000058">
    <property type="protein sequence ID" value="GAA4397892.1"/>
    <property type="molecule type" value="Genomic_DNA"/>
</dbReference>
<name>A0ABP8JYG8_9ACTN</name>
<proteinExistence type="predicted"/>
<dbReference type="InterPro" id="IPR007887">
    <property type="entry name" value="MecA_N"/>
</dbReference>
<comment type="caution">
    <text evidence="3">The sequence shown here is derived from an EMBL/GenBank/DDBJ whole genome shotgun (WGS) entry which is preliminary data.</text>
</comment>
<dbReference type="InterPro" id="IPR050515">
    <property type="entry name" value="Beta-lactam/transpept"/>
</dbReference>
<feature type="signal peptide" evidence="1">
    <location>
        <begin position="1"/>
        <end position="22"/>
    </location>
</feature>
<sequence>MRTRAAVIALAAALTAAGLSGCGDSGASGVSDMLGGYTAALDSLNAINAAQLTSSPSAAAVVLGQTLRDMHPTKLEVTAGNVQRYSGGTATFDLTTHWNFGPDRDWEYTTHGTATDLSIGWRIQWDPSVLAPGINATTTLRQIRTDAPAPRVLAKDGPDLMFAGTVHKLSIDPSKTKDLNASFAEVAKIVAPVAPLITVASLTAEAKANPNGPVPVVDLRDDDYAVLSDDLSDVPGLTQVPAPDLLISDRQLFSPLFDGIKGAWQAERDATQGWAVQLVPASGPPTRVVGYQGPPGPDLRTSMDTKVQLQAENAVVQLGQPAAMVVVSISSGAVLAAAQNNQASTVSSSWALTGLSTTGPVLEPLFSVINKAAGTDAGKQKNLLDPLGIGTDFPMTGVQTVTASLPGRAGAASAQLSADTVKMSPFGAALMMAALAKGQMTAPYVVQGQAAKPSAPLGVVNADVRKAATDAMTATMAPSGDGSDLAGTKVRGLVGTNGPDGPGWFIGFRGDQAFAIMVTGPTSGAGSLQVASAYLG</sequence>
<accession>A0ABP8JYG8</accession>
<keyword evidence="4" id="KW-1185">Reference proteome</keyword>
<reference evidence="4" key="1">
    <citation type="journal article" date="2019" name="Int. J. Syst. Evol. Microbiol.">
        <title>The Global Catalogue of Microorganisms (GCM) 10K type strain sequencing project: providing services to taxonomists for standard genome sequencing and annotation.</title>
        <authorList>
            <consortium name="The Broad Institute Genomics Platform"/>
            <consortium name="The Broad Institute Genome Sequencing Center for Infectious Disease"/>
            <person name="Wu L."/>
            <person name="Ma J."/>
        </authorList>
    </citation>
    <scope>NUCLEOTIDE SEQUENCE [LARGE SCALE GENOMIC DNA]</scope>
    <source>
        <strain evidence="4">JCM 17688</strain>
    </source>
</reference>
<gene>
    <name evidence="3" type="ORF">GCM10023147_33650</name>
</gene>
<dbReference type="Proteomes" id="UP001500635">
    <property type="component" value="Unassembled WGS sequence"/>
</dbReference>
<protein>
    <submittedName>
        <fullName evidence="3">Penicillin-binding transpeptidase domain-containing protein</fullName>
    </submittedName>
</protein>
<dbReference type="PANTHER" id="PTHR30627">
    <property type="entry name" value="PEPTIDOGLYCAN D,D-TRANSPEPTIDASE"/>
    <property type="match status" value="1"/>
</dbReference>
<keyword evidence="1" id="KW-0732">Signal</keyword>
<dbReference type="SUPFAM" id="SSF56601">
    <property type="entry name" value="beta-lactamase/transpeptidase-like"/>
    <property type="match status" value="1"/>
</dbReference>
<dbReference type="PANTHER" id="PTHR30627:SF24">
    <property type="entry name" value="PENICILLIN-BINDING PROTEIN 4B"/>
    <property type="match status" value="1"/>
</dbReference>
<dbReference type="PROSITE" id="PS51257">
    <property type="entry name" value="PROKAR_LIPOPROTEIN"/>
    <property type="match status" value="1"/>
</dbReference>